<dbReference type="InterPro" id="IPR036388">
    <property type="entry name" value="WH-like_DNA-bd_sf"/>
</dbReference>
<evidence type="ECO:0000256" key="2">
    <source>
        <dbReference type="ARBA" id="ARBA00023125"/>
    </source>
</evidence>
<dbReference type="EMBL" id="BAAAYU010000005">
    <property type="protein sequence ID" value="GAA3640441.1"/>
    <property type="molecule type" value="Genomic_DNA"/>
</dbReference>
<protein>
    <recommendedName>
        <fullName evidence="5">HTH asnC-type domain-containing protein</fullName>
    </recommendedName>
</protein>
<name>A0ABP7AVB3_9MICO</name>
<keyword evidence="1" id="KW-0805">Transcription regulation</keyword>
<keyword evidence="7" id="KW-1185">Reference proteome</keyword>
<evidence type="ECO:0000259" key="5">
    <source>
        <dbReference type="PROSITE" id="PS50956"/>
    </source>
</evidence>
<evidence type="ECO:0000313" key="7">
    <source>
        <dbReference type="Proteomes" id="UP001501697"/>
    </source>
</evidence>
<evidence type="ECO:0000256" key="3">
    <source>
        <dbReference type="ARBA" id="ARBA00023163"/>
    </source>
</evidence>
<dbReference type="SUPFAM" id="SSF46785">
    <property type="entry name" value="Winged helix' DNA-binding domain"/>
    <property type="match status" value="1"/>
</dbReference>
<proteinExistence type="predicted"/>
<dbReference type="InterPro" id="IPR019888">
    <property type="entry name" value="Tscrpt_reg_AsnC-like"/>
</dbReference>
<organism evidence="6 7">
    <name type="scientific">Microbacterium awajiense</name>
    <dbReference type="NCBI Taxonomy" id="415214"/>
    <lineage>
        <taxon>Bacteria</taxon>
        <taxon>Bacillati</taxon>
        <taxon>Actinomycetota</taxon>
        <taxon>Actinomycetes</taxon>
        <taxon>Micrococcales</taxon>
        <taxon>Microbacteriaceae</taxon>
        <taxon>Microbacterium</taxon>
    </lineage>
</organism>
<gene>
    <name evidence="6" type="ORF">GCM10022200_25130</name>
</gene>
<dbReference type="SUPFAM" id="SSF54909">
    <property type="entry name" value="Dimeric alpha+beta barrel"/>
    <property type="match status" value="1"/>
</dbReference>
<sequence length="189" mass="20767">MDGYSATEDRRRHGPTASPVSTSPLAALADLIARPVEPVVLDEIDVSILTALRSDARKSQRALSKEVPLSPPAIGERIARMERMGVIRGYTLEIGWAEAGLPMMVHMSIATGTGADLVSIVNELRRIPELVAVHIVTGGWDLLVRFRIRDQVNLQNVLLGSVWQIDGIQRVETNIELAHFEGDEIFLRG</sequence>
<evidence type="ECO:0000256" key="4">
    <source>
        <dbReference type="SAM" id="MobiDB-lite"/>
    </source>
</evidence>
<dbReference type="PRINTS" id="PR00033">
    <property type="entry name" value="HTHASNC"/>
</dbReference>
<keyword evidence="2" id="KW-0238">DNA-binding</keyword>
<feature type="domain" description="HTH asnC-type" evidence="5">
    <location>
        <begin position="41"/>
        <end position="102"/>
    </location>
</feature>
<dbReference type="Proteomes" id="UP001501697">
    <property type="component" value="Unassembled WGS sequence"/>
</dbReference>
<dbReference type="PROSITE" id="PS50956">
    <property type="entry name" value="HTH_ASNC_2"/>
    <property type="match status" value="1"/>
</dbReference>
<dbReference type="InterPro" id="IPR000485">
    <property type="entry name" value="AsnC-type_HTH_dom"/>
</dbReference>
<accession>A0ABP7AVB3</accession>
<reference evidence="7" key="1">
    <citation type="journal article" date="2019" name="Int. J. Syst. Evol. Microbiol.">
        <title>The Global Catalogue of Microorganisms (GCM) 10K type strain sequencing project: providing services to taxonomists for standard genome sequencing and annotation.</title>
        <authorList>
            <consortium name="The Broad Institute Genomics Platform"/>
            <consortium name="The Broad Institute Genome Sequencing Center for Infectious Disease"/>
            <person name="Wu L."/>
            <person name="Ma J."/>
        </authorList>
    </citation>
    <scope>NUCLEOTIDE SEQUENCE [LARGE SCALE GENOMIC DNA]</scope>
    <source>
        <strain evidence="7">JCM 16544</strain>
    </source>
</reference>
<dbReference type="Gene3D" id="1.10.10.10">
    <property type="entry name" value="Winged helix-like DNA-binding domain superfamily/Winged helix DNA-binding domain"/>
    <property type="match status" value="1"/>
</dbReference>
<dbReference type="InterPro" id="IPR019887">
    <property type="entry name" value="Tscrpt_reg_AsnC/Lrp_C"/>
</dbReference>
<dbReference type="InterPro" id="IPR011008">
    <property type="entry name" value="Dimeric_a/b-barrel"/>
</dbReference>
<dbReference type="RefSeq" id="WP_344739101.1">
    <property type="nucleotide sequence ID" value="NZ_BAAAYU010000005.1"/>
</dbReference>
<dbReference type="Pfam" id="PF13404">
    <property type="entry name" value="HTH_AsnC-type"/>
    <property type="match status" value="1"/>
</dbReference>
<keyword evidence="3" id="KW-0804">Transcription</keyword>
<evidence type="ECO:0000313" key="6">
    <source>
        <dbReference type="EMBL" id="GAA3640441.1"/>
    </source>
</evidence>
<evidence type="ECO:0000256" key="1">
    <source>
        <dbReference type="ARBA" id="ARBA00023015"/>
    </source>
</evidence>
<feature type="region of interest" description="Disordered" evidence="4">
    <location>
        <begin position="1"/>
        <end position="21"/>
    </location>
</feature>
<dbReference type="Pfam" id="PF01037">
    <property type="entry name" value="AsnC_trans_reg"/>
    <property type="match status" value="1"/>
</dbReference>
<comment type="caution">
    <text evidence="6">The sequence shown here is derived from an EMBL/GenBank/DDBJ whole genome shotgun (WGS) entry which is preliminary data.</text>
</comment>
<dbReference type="SMART" id="SM00344">
    <property type="entry name" value="HTH_ASNC"/>
    <property type="match status" value="1"/>
</dbReference>
<dbReference type="PANTHER" id="PTHR30154:SF34">
    <property type="entry name" value="TRANSCRIPTIONAL REGULATOR AZLB"/>
    <property type="match status" value="1"/>
</dbReference>
<dbReference type="PANTHER" id="PTHR30154">
    <property type="entry name" value="LEUCINE-RESPONSIVE REGULATORY PROTEIN"/>
    <property type="match status" value="1"/>
</dbReference>
<dbReference type="InterPro" id="IPR036390">
    <property type="entry name" value="WH_DNA-bd_sf"/>
</dbReference>
<dbReference type="Gene3D" id="3.30.70.920">
    <property type="match status" value="1"/>
</dbReference>